<evidence type="ECO:0000313" key="2">
    <source>
        <dbReference type="Proteomes" id="UP001194468"/>
    </source>
</evidence>
<name>A0AAD4GIS3_BOLED</name>
<organism evidence="1 2">
    <name type="scientific">Boletus edulis BED1</name>
    <dbReference type="NCBI Taxonomy" id="1328754"/>
    <lineage>
        <taxon>Eukaryota</taxon>
        <taxon>Fungi</taxon>
        <taxon>Dikarya</taxon>
        <taxon>Basidiomycota</taxon>
        <taxon>Agaricomycotina</taxon>
        <taxon>Agaricomycetes</taxon>
        <taxon>Agaricomycetidae</taxon>
        <taxon>Boletales</taxon>
        <taxon>Boletineae</taxon>
        <taxon>Boletaceae</taxon>
        <taxon>Boletoideae</taxon>
        <taxon>Boletus</taxon>
    </lineage>
</organism>
<dbReference type="InterPro" id="IPR040521">
    <property type="entry name" value="KDZ"/>
</dbReference>
<proteinExistence type="predicted"/>
<dbReference type="Proteomes" id="UP001194468">
    <property type="component" value="Unassembled WGS sequence"/>
</dbReference>
<gene>
    <name evidence="1" type="ORF">L210DRAFT_3609890</name>
</gene>
<dbReference type="AlphaFoldDB" id="A0AAD4GIS3"/>
<comment type="caution">
    <text evidence="1">The sequence shown here is derived from an EMBL/GenBank/DDBJ whole genome shotgun (WGS) entry which is preliminary data.</text>
</comment>
<sequence>MVSITQTSSESANVSLIRAGALGCSPTQPTVAVTLECLELYHQLRRRRSSISIQAIAKTLCALHNMTYTHHLRVQLSTAFDVYLEILRRIRASLNHTLGRAGPTWKLRGACPCCAFTQPDEPVLSPARLHSMDGNFSTKRLDGSGHTDLREFASNYFVPEDQVNQFKDDVRQRTRGDGGQGHCGDNWRAANPGEEDQVKVFTQTGIFLLACRHGFVECVIEMKNSGELAKYSLAAVNQVLEVCGKNQGIGHDIGCASKSTVASSSLGPKAAELNLQIVVNAFHGFAHNRTCQLDNHPLYLRGFGNEDLETCERIFSSSNSTAPLIRHASYFHWKQFIDLHFDQWDQDKYLELGKFLIDNYRQALRIIDQYTKQLQAFKRTTGFTDEDFEQWYNEEKTYLHDCAKEPKGTALAVEYVELLQKFQFADHLCEHVNGAFPDVHTGAIYSRHTSALRKYQLMANAVEHFEKVNGITTRWTPDDPEYKASVDYVKHRAFIRTVEELEGLLASYKMRKHISKALTRRSATIRAAIERYNKLAPRQKPPRPKLEYTEVIGYASLGDFALLKTSRSDILTKPWVVATNRELMMKYFKVLRSREEIDRLNVEVHRLAIWVDFDEEKIRLSMAKLKLEDSPYLAAEMAQFLAERQRVNGIHRSRGVRPCGGGVLVPNLEEVVEDDEDDEPISNDQALLLAECLDRVS</sequence>
<dbReference type="Pfam" id="PF18758">
    <property type="entry name" value="KDZ"/>
    <property type="match status" value="1"/>
</dbReference>
<protein>
    <recommendedName>
        <fullName evidence="3">CxC2-like cysteine cluster KDZ transposase-associated domain-containing protein</fullName>
    </recommendedName>
</protein>
<keyword evidence="2" id="KW-1185">Reference proteome</keyword>
<evidence type="ECO:0008006" key="3">
    <source>
        <dbReference type="Google" id="ProtNLM"/>
    </source>
</evidence>
<dbReference type="PANTHER" id="PTHR33096:SF1">
    <property type="entry name" value="CXC1-LIKE CYSTEINE CLUSTER ASSOCIATED WITH KDZ TRANSPOSASES DOMAIN-CONTAINING PROTEIN"/>
    <property type="match status" value="1"/>
</dbReference>
<dbReference type="PANTHER" id="PTHR33096">
    <property type="entry name" value="CXC2 DOMAIN-CONTAINING PROTEIN"/>
    <property type="match status" value="1"/>
</dbReference>
<accession>A0AAD4GIS3</accession>
<evidence type="ECO:0000313" key="1">
    <source>
        <dbReference type="EMBL" id="KAF8447614.1"/>
    </source>
</evidence>
<reference evidence="1" key="1">
    <citation type="submission" date="2019-10" db="EMBL/GenBank/DDBJ databases">
        <authorList>
            <consortium name="DOE Joint Genome Institute"/>
            <person name="Kuo A."/>
            <person name="Miyauchi S."/>
            <person name="Kiss E."/>
            <person name="Drula E."/>
            <person name="Kohler A."/>
            <person name="Sanchez-Garcia M."/>
            <person name="Andreopoulos B."/>
            <person name="Barry K.W."/>
            <person name="Bonito G."/>
            <person name="Buee M."/>
            <person name="Carver A."/>
            <person name="Chen C."/>
            <person name="Cichocki N."/>
            <person name="Clum A."/>
            <person name="Culley D."/>
            <person name="Crous P.W."/>
            <person name="Fauchery L."/>
            <person name="Girlanda M."/>
            <person name="Hayes R."/>
            <person name="Keri Z."/>
            <person name="LaButti K."/>
            <person name="Lipzen A."/>
            <person name="Lombard V."/>
            <person name="Magnuson J."/>
            <person name="Maillard F."/>
            <person name="Morin E."/>
            <person name="Murat C."/>
            <person name="Nolan M."/>
            <person name="Ohm R."/>
            <person name="Pangilinan J."/>
            <person name="Pereira M."/>
            <person name="Perotto S."/>
            <person name="Peter M."/>
            <person name="Riley R."/>
            <person name="Sitrit Y."/>
            <person name="Stielow B."/>
            <person name="Szollosi G."/>
            <person name="Zifcakova L."/>
            <person name="Stursova M."/>
            <person name="Spatafora J.W."/>
            <person name="Tedersoo L."/>
            <person name="Vaario L.-M."/>
            <person name="Yamada A."/>
            <person name="Yan M."/>
            <person name="Wang P."/>
            <person name="Xu J."/>
            <person name="Bruns T."/>
            <person name="Baldrian P."/>
            <person name="Vilgalys R."/>
            <person name="Henrissat B."/>
            <person name="Grigoriev I.V."/>
            <person name="Hibbett D."/>
            <person name="Nagy L.G."/>
            <person name="Martin F.M."/>
        </authorList>
    </citation>
    <scope>NUCLEOTIDE SEQUENCE</scope>
    <source>
        <strain evidence="1">BED1</strain>
    </source>
</reference>
<dbReference type="EMBL" id="WHUW01000004">
    <property type="protein sequence ID" value="KAF8447614.1"/>
    <property type="molecule type" value="Genomic_DNA"/>
</dbReference>
<reference evidence="1" key="2">
    <citation type="journal article" date="2020" name="Nat. Commun.">
        <title>Large-scale genome sequencing of mycorrhizal fungi provides insights into the early evolution of symbiotic traits.</title>
        <authorList>
            <person name="Miyauchi S."/>
            <person name="Kiss E."/>
            <person name="Kuo A."/>
            <person name="Drula E."/>
            <person name="Kohler A."/>
            <person name="Sanchez-Garcia M."/>
            <person name="Morin E."/>
            <person name="Andreopoulos B."/>
            <person name="Barry K.W."/>
            <person name="Bonito G."/>
            <person name="Buee M."/>
            <person name="Carver A."/>
            <person name="Chen C."/>
            <person name="Cichocki N."/>
            <person name="Clum A."/>
            <person name="Culley D."/>
            <person name="Crous P.W."/>
            <person name="Fauchery L."/>
            <person name="Girlanda M."/>
            <person name="Hayes R.D."/>
            <person name="Keri Z."/>
            <person name="LaButti K."/>
            <person name="Lipzen A."/>
            <person name="Lombard V."/>
            <person name="Magnuson J."/>
            <person name="Maillard F."/>
            <person name="Murat C."/>
            <person name="Nolan M."/>
            <person name="Ohm R.A."/>
            <person name="Pangilinan J."/>
            <person name="Pereira M.F."/>
            <person name="Perotto S."/>
            <person name="Peter M."/>
            <person name="Pfister S."/>
            <person name="Riley R."/>
            <person name="Sitrit Y."/>
            <person name="Stielow J.B."/>
            <person name="Szollosi G."/>
            <person name="Zifcakova L."/>
            <person name="Stursova M."/>
            <person name="Spatafora J.W."/>
            <person name="Tedersoo L."/>
            <person name="Vaario L.M."/>
            <person name="Yamada A."/>
            <person name="Yan M."/>
            <person name="Wang P."/>
            <person name="Xu J."/>
            <person name="Bruns T."/>
            <person name="Baldrian P."/>
            <person name="Vilgalys R."/>
            <person name="Dunand C."/>
            <person name="Henrissat B."/>
            <person name="Grigoriev I.V."/>
            <person name="Hibbett D."/>
            <person name="Nagy L.G."/>
            <person name="Martin F.M."/>
        </authorList>
    </citation>
    <scope>NUCLEOTIDE SEQUENCE</scope>
    <source>
        <strain evidence="1">BED1</strain>
    </source>
</reference>